<evidence type="ECO:0000313" key="9">
    <source>
        <dbReference type="Proteomes" id="UP001257060"/>
    </source>
</evidence>
<feature type="transmembrane region" description="Helical" evidence="6">
    <location>
        <begin position="267"/>
        <end position="292"/>
    </location>
</feature>
<dbReference type="InterPro" id="IPR056569">
    <property type="entry name" value="ArlJ-like"/>
</dbReference>
<feature type="transmembrane region" description="Helical" evidence="6">
    <location>
        <begin position="624"/>
        <end position="643"/>
    </location>
</feature>
<sequence>MSTGFVERGVSERTMEAFGDTFYPLYRRLFGSDSDFAAGVERKLAESRMPYNVEMYLSVALAVGTASGLALWFAGLVVGYVLFVSNLVLLGPVLDVSVSNPTVLATIETVRVPALVVVTGLVFGSLGFGTGFGTTVLVPYLRSSARRREINLLLPDAVSFMYALSIGGMSQLEIFEAIADADDTYGEVSREFRTIMLETEYFDTDYRSAIRKQAFETPSAELSQFLTDMLSVIDSGGDITRFFDDKKALHFRTAKQEQEDILETLELFAEVFVTLSLFPLLLIIVLIVLSMLGEGQEIVLYITVYLLIPMFGGVFIVILSTITQDELGDGVLRTKERAYLAEDELSHGLFGGGFVDQFTGRFSVFDRIARREGSFQTLQIVRRPHLFLRDNPTYTLALTVPAAVMLVGVAVLTGSAPTTWDGLVAEPIRGTFVYMYLPAFVVGIPVVVFYEWNVRSRYGILDTLSETLRKLASANDTGLTLLDSVRTVVDTSSGRLSEELEIIYTKSSYGMNISESFIVFNNKYRLPALARTVKLITRAQEASGQISSVLTTAAQAAENRDDIERDRRSRTRMQVVIVVMTYLTLLGVMAILKVRFIDVLAQLASQQGASGASRSFMASMDASLLSLLFFHAVTLQAVVTGLVSGYVRDARLLSGAKYVVGLLVVSLLVWGVVG</sequence>
<keyword evidence="4 6" id="KW-1133">Transmembrane helix</keyword>
<feature type="transmembrane region" description="Helical" evidence="6">
    <location>
        <begin position="432"/>
        <end position="450"/>
    </location>
</feature>
<dbReference type="Proteomes" id="UP001257060">
    <property type="component" value="Unassembled WGS sequence"/>
</dbReference>
<dbReference type="Gene3D" id="1.20.81.30">
    <property type="entry name" value="Type II secretion system (T2SS), domain F"/>
    <property type="match status" value="1"/>
</dbReference>
<keyword evidence="2" id="KW-1003">Cell membrane</keyword>
<feature type="transmembrane region" description="Helical" evidence="6">
    <location>
        <begin position="393"/>
        <end position="412"/>
    </location>
</feature>
<keyword evidence="9" id="KW-1185">Reference proteome</keyword>
<reference evidence="8 9" key="1">
    <citation type="submission" date="2022-06" db="EMBL/GenBank/DDBJ databases">
        <title>Halogeometricum sp. a new haloarchaeum isolate from saline soil.</title>
        <authorList>
            <person name="Strakova D."/>
            <person name="Galisteo C."/>
            <person name="Sanchez-Porro C."/>
            <person name="Ventosa A."/>
        </authorList>
    </citation>
    <scope>NUCLEOTIDE SEQUENCE [LARGE SCALE GENOMIC DNA]</scope>
    <source>
        <strain evidence="8 9">S1BR25-6</strain>
    </source>
</reference>
<evidence type="ECO:0000256" key="4">
    <source>
        <dbReference type="ARBA" id="ARBA00022989"/>
    </source>
</evidence>
<feature type="transmembrane region" description="Helical" evidence="6">
    <location>
        <begin position="56"/>
        <end position="83"/>
    </location>
</feature>
<keyword evidence="3 6" id="KW-0812">Transmembrane</keyword>
<accession>A0ABU2GH79</accession>
<feature type="transmembrane region" description="Helical" evidence="6">
    <location>
        <begin position="298"/>
        <end position="319"/>
    </location>
</feature>
<dbReference type="InterPro" id="IPR042094">
    <property type="entry name" value="T2SS_GspF_sf"/>
</dbReference>
<feature type="transmembrane region" description="Helical" evidence="6">
    <location>
        <begin position="575"/>
        <end position="592"/>
    </location>
</feature>
<proteinExistence type="predicted"/>
<organism evidence="8 9">
    <name type="scientific">Halogeometricum salsisoli</name>
    <dbReference type="NCBI Taxonomy" id="2950536"/>
    <lineage>
        <taxon>Archaea</taxon>
        <taxon>Methanobacteriati</taxon>
        <taxon>Methanobacteriota</taxon>
        <taxon>Stenosarchaea group</taxon>
        <taxon>Halobacteria</taxon>
        <taxon>Halobacteriales</taxon>
        <taxon>Haloferacaceae</taxon>
        <taxon>Halogeometricum</taxon>
    </lineage>
</organism>
<feature type="transmembrane region" description="Helical" evidence="6">
    <location>
        <begin position="655"/>
        <end position="673"/>
    </location>
</feature>
<comment type="caution">
    <text evidence="8">The sequence shown here is derived from an EMBL/GenBank/DDBJ whole genome shotgun (WGS) entry which is preliminary data.</text>
</comment>
<evidence type="ECO:0000256" key="6">
    <source>
        <dbReference type="SAM" id="Phobius"/>
    </source>
</evidence>
<evidence type="ECO:0000256" key="5">
    <source>
        <dbReference type="ARBA" id="ARBA00023136"/>
    </source>
</evidence>
<evidence type="ECO:0000313" key="8">
    <source>
        <dbReference type="EMBL" id="MDS0300162.1"/>
    </source>
</evidence>
<protein>
    <submittedName>
        <fullName evidence="8">Type II secretion system F family protein</fullName>
    </submittedName>
</protein>
<dbReference type="EMBL" id="JAMQOP010000003">
    <property type="protein sequence ID" value="MDS0300162.1"/>
    <property type="molecule type" value="Genomic_DNA"/>
</dbReference>
<feature type="domain" description="Type II secretion system protein GspF" evidence="7">
    <location>
        <begin position="468"/>
        <end position="592"/>
    </location>
</feature>
<evidence type="ECO:0000256" key="1">
    <source>
        <dbReference type="ARBA" id="ARBA00004651"/>
    </source>
</evidence>
<evidence type="ECO:0000259" key="7">
    <source>
        <dbReference type="Pfam" id="PF00482"/>
    </source>
</evidence>
<feature type="transmembrane region" description="Helical" evidence="6">
    <location>
        <begin position="114"/>
        <end position="141"/>
    </location>
</feature>
<gene>
    <name evidence="8" type="ORF">NDI76_15555</name>
</gene>
<name>A0ABU2GH79_9EURY</name>
<feature type="domain" description="Type II secretion system protein GspF" evidence="7">
    <location>
        <begin position="160"/>
        <end position="286"/>
    </location>
</feature>
<keyword evidence="5 6" id="KW-0472">Membrane</keyword>
<dbReference type="Pfam" id="PF00482">
    <property type="entry name" value="T2SSF"/>
    <property type="match status" value="2"/>
</dbReference>
<evidence type="ECO:0000256" key="3">
    <source>
        <dbReference type="ARBA" id="ARBA00022692"/>
    </source>
</evidence>
<dbReference type="InterPro" id="IPR018076">
    <property type="entry name" value="T2SS_GspF_dom"/>
</dbReference>
<dbReference type="PANTHER" id="PTHR35402:SF1">
    <property type="entry name" value="TYPE II SECRETION SYSTEM PROTEIN GSPF DOMAIN-CONTAINING PROTEIN"/>
    <property type="match status" value="1"/>
</dbReference>
<dbReference type="PANTHER" id="PTHR35402">
    <property type="entry name" value="INTEGRAL MEMBRANE PROTEIN-RELATED"/>
    <property type="match status" value="1"/>
</dbReference>
<evidence type="ECO:0000256" key="2">
    <source>
        <dbReference type="ARBA" id="ARBA00022475"/>
    </source>
</evidence>
<dbReference type="RefSeq" id="WP_310925055.1">
    <property type="nucleotide sequence ID" value="NZ_JAMQOP010000003.1"/>
</dbReference>
<comment type="subcellular location">
    <subcellularLocation>
        <location evidence="1">Cell membrane</location>
        <topology evidence="1">Multi-pass membrane protein</topology>
    </subcellularLocation>
</comment>